<dbReference type="PANTHER" id="PTHR32234:SF0">
    <property type="entry name" value="THIOL:DISULFIDE INTERCHANGE PROTEIN DSBD"/>
    <property type="match status" value="1"/>
</dbReference>
<dbReference type="GO" id="GO:0017004">
    <property type="term" value="P:cytochrome complex assembly"/>
    <property type="evidence" value="ECO:0007669"/>
    <property type="project" value="UniProtKB-KW"/>
</dbReference>
<dbReference type="InterPro" id="IPR036249">
    <property type="entry name" value="Thioredoxin-like_sf"/>
</dbReference>
<evidence type="ECO:0000256" key="7">
    <source>
        <dbReference type="SAM" id="SignalP"/>
    </source>
</evidence>
<keyword evidence="5 6" id="KW-0472">Membrane</keyword>
<dbReference type="GO" id="GO:0016020">
    <property type="term" value="C:membrane"/>
    <property type="evidence" value="ECO:0007669"/>
    <property type="project" value="UniProtKB-SubCell"/>
</dbReference>
<evidence type="ECO:0000256" key="2">
    <source>
        <dbReference type="ARBA" id="ARBA00022692"/>
    </source>
</evidence>
<dbReference type="PANTHER" id="PTHR32234">
    <property type="entry name" value="THIOL:DISULFIDE INTERCHANGE PROTEIN DSBD"/>
    <property type="match status" value="1"/>
</dbReference>
<evidence type="ECO:0000256" key="3">
    <source>
        <dbReference type="ARBA" id="ARBA00022748"/>
    </source>
</evidence>
<keyword evidence="7" id="KW-0732">Signal</keyword>
<keyword evidence="10" id="KW-1185">Reference proteome</keyword>
<feature type="transmembrane region" description="Helical" evidence="6">
    <location>
        <begin position="137"/>
        <end position="160"/>
    </location>
</feature>
<evidence type="ECO:0000313" key="10">
    <source>
        <dbReference type="Proteomes" id="UP000295197"/>
    </source>
</evidence>
<proteinExistence type="predicted"/>
<dbReference type="Pfam" id="PF13899">
    <property type="entry name" value="Thioredoxin_7"/>
    <property type="match status" value="1"/>
</dbReference>
<dbReference type="Proteomes" id="UP000295197">
    <property type="component" value="Unassembled WGS sequence"/>
</dbReference>
<dbReference type="OrthoDB" id="9811036at2"/>
<dbReference type="GO" id="GO:0045454">
    <property type="term" value="P:cell redox homeostasis"/>
    <property type="evidence" value="ECO:0007669"/>
    <property type="project" value="TreeGrafter"/>
</dbReference>
<keyword evidence="3" id="KW-0201">Cytochrome c-type biogenesis</keyword>
<evidence type="ECO:0000313" key="9">
    <source>
        <dbReference type="EMBL" id="TCV06094.1"/>
    </source>
</evidence>
<dbReference type="EMBL" id="SMBZ01000063">
    <property type="protein sequence ID" value="TCV06094.1"/>
    <property type="molecule type" value="Genomic_DNA"/>
</dbReference>
<evidence type="ECO:0000256" key="6">
    <source>
        <dbReference type="SAM" id="Phobius"/>
    </source>
</evidence>
<keyword evidence="2 6" id="KW-0812">Transmembrane</keyword>
<gene>
    <name evidence="9" type="ORF">EDC17_10637</name>
</gene>
<feature type="transmembrane region" description="Helical" evidence="6">
    <location>
        <begin position="95"/>
        <end position="116"/>
    </location>
</feature>
<feature type="chain" id="PRO_5020368957" evidence="7">
    <location>
        <begin position="21"/>
        <end position="575"/>
    </location>
</feature>
<keyword evidence="4 6" id="KW-1133">Transmembrane helix</keyword>
<dbReference type="InterPro" id="IPR003834">
    <property type="entry name" value="Cyt_c_assmbl_TM_dom"/>
</dbReference>
<dbReference type="Gene3D" id="3.40.30.10">
    <property type="entry name" value="Glutaredoxin"/>
    <property type="match status" value="1"/>
</dbReference>
<feature type="transmembrane region" description="Helical" evidence="6">
    <location>
        <begin position="359"/>
        <end position="377"/>
    </location>
</feature>
<feature type="transmembrane region" description="Helical" evidence="6">
    <location>
        <begin position="213"/>
        <end position="240"/>
    </location>
</feature>
<dbReference type="Pfam" id="PF02683">
    <property type="entry name" value="DsbD_TM"/>
    <property type="match status" value="1"/>
</dbReference>
<feature type="signal peptide" evidence="7">
    <location>
        <begin position="1"/>
        <end position="20"/>
    </location>
</feature>
<evidence type="ECO:0000256" key="1">
    <source>
        <dbReference type="ARBA" id="ARBA00004141"/>
    </source>
</evidence>
<dbReference type="SUPFAM" id="SSF52833">
    <property type="entry name" value="Thioredoxin-like"/>
    <property type="match status" value="1"/>
</dbReference>
<evidence type="ECO:0000256" key="4">
    <source>
        <dbReference type="ARBA" id="ARBA00022989"/>
    </source>
</evidence>
<comment type="caution">
    <text evidence="9">The sequence shown here is derived from an EMBL/GenBank/DDBJ whole genome shotgun (WGS) entry which is preliminary data.</text>
</comment>
<feature type="transmembrane region" description="Helical" evidence="6">
    <location>
        <begin position="321"/>
        <end position="338"/>
    </location>
</feature>
<dbReference type="GO" id="GO:0015035">
    <property type="term" value="F:protein-disulfide reductase activity"/>
    <property type="evidence" value="ECO:0007669"/>
    <property type="project" value="TreeGrafter"/>
</dbReference>
<feature type="transmembrane region" description="Helical" evidence="6">
    <location>
        <begin position="252"/>
        <end position="272"/>
    </location>
</feature>
<name>A0A4R3VP20_9SPHI</name>
<feature type="transmembrane region" description="Helical" evidence="6">
    <location>
        <begin position="172"/>
        <end position="192"/>
    </location>
</feature>
<comment type="subcellular location">
    <subcellularLocation>
        <location evidence="1">Membrane</location>
        <topology evidence="1">Multi-pass membrane protein</topology>
    </subcellularLocation>
</comment>
<feature type="domain" description="Cytochrome C biogenesis protein transmembrane" evidence="8">
    <location>
        <begin position="95"/>
        <end position="307"/>
    </location>
</feature>
<accession>A0A4R3VP20</accession>
<evidence type="ECO:0000256" key="5">
    <source>
        <dbReference type="ARBA" id="ARBA00023136"/>
    </source>
</evidence>
<evidence type="ECO:0000259" key="8">
    <source>
        <dbReference type="Pfam" id="PF02683"/>
    </source>
</evidence>
<dbReference type="RefSeq" id="WP_132779022.1">
    <property type="nucleotide sequence ID" value="NZ_SMBZ01000063.1"/>
</dbReference>
<sequence length="575" mass="62859">MKTFLFSFLFLLFFSVPHQTIGQDTLINFDDVEFSDGQSSESTVAGQADTTELVNFDGVVFSDGVDSAAQDSTVEAAVVASSDQGSTPQASLWKIFVAGVLGGFAAFFMPCIFPMVPLTVSFFTKKAGSRSKAITQALLYGLSIIVIYVALGMLITIAFGPEALNELSTNGIFNFFFFLLLVVFATSFLGAFEITLPSSFVNKIDSNSDKGGLVGLFFMAASLAVVSFSCTGPIIGTLLVEAATRGERLGPAIGMLGFSMALAIPFVLFAMFPSMLKSLPKSGGWLNSVKVVLGFLELALALKFLSNVDLAYNWNFLDREVYLALWIVIFGLLGLYLIGKIKFSHDSTLEYLSVPRTMLAILVFTFVVYMVPGMWGAPLKAISAFLPPIGTQDFDLTSGVSTGHSAQSAEASSRKHYTYFHSKATIKGMDPYYDYQEALAASKAQNKPLMLDFTGWNCVNCRKMEAEVWSAPKIRNLINEEFILVELYVDDKVLTLPENEHYISPSTGKKVNTVSKRNADLQITRFNSNSQPLYALLDSDGQLLVPTSGAVYDIDKYEAFLRSGLEKFKSKQPIK</sequence>
<reference evidence="9 10" key="1">
    <citation type="submission" date="2019-03" db="EMBL/GenBank/DDBJ databases">
        <title>Genomic Encyclopedia of Type Strains, Phase IV (KMG-IV): sequencing the most valuable type-strain genomes for metagenomic binning, comparative biology and taxonomic classification.</title>
        <authorList>
            <person name="Goeker M."/>
        </authorList>
    </citation>
    <scope>NUCLEOTIDE SEQUENCE [LARGE SCALE GENOMIC DNA]</scope>
    <source>
        <strain evidence="9 10">DSM 22362</strain>
    </source>
</reference>
<protein>
    <submittedName>
        <fullName evidence="9">Thiol:disulfide interchange protein DsbD</fullName>
    </submittedName>
</protein>
<feature type="transmembrane region" description="Helical" evidence="6">
    <location>
        <begin position="284"/>
        <end position="301"/>
    </location>
</feature>
<organism evidence="9 10">
    <name type="scientific">Sphingobacterium alimentarium</name>
    <dbReference type="NCBI Taxonomy" id="797292"/>
    <lineage>
        <taxon>Bacteria</taxon>
        <taxon>Pseudomonadati</taxon>
        <taxon>Bacteroidota</taxon>
        <taxon>Sphingobacteriia</taxon>
        <taxon>Sphingobacteriales</taxon>
        <taxon>Sphingobacteriaceae</taxon>
        <taxon>Sphingobacterium</taxon>
    </lineage>
</organism>
<dbReference type="AlphaFoldDB" id="A0A4R3VP20"/>